<name>A0A0F9ST93_9ZZZZ</name>
<dbReference type="AlphaFoldDB" id="A0A0F9ST93"/>
<organism evidence="1">
    <name type="scientific">marine sediment metagenome</name>
    <dbReference type="NCBI Taxonomy" id="412755"/>
    <lineage>
        <taxon>unclassified sequences</taxon>
        <taxon>metagenomes</taxon>
        <taxon>ecological metagenomes</taxon>
    </lineage>
</organism>
<dbReference type="EMBL" id="LAZR01002257">
    <property type="protein sequence ID" value="KKN32373.1"/>
    <property type="molecule type" value="Genomic_DNA"/>
</dbReference>
<reference evidence="1" key="1">
    <citation type="journal article" date="2015" name="Nature">
        <title>Complex archaea that bridge the gap between prokaryotes and eukaryotes.</title>
        <authorList>
            <person name="Spang A."/>
            <person name="Saw J.H."/>
            <person name="Jorgensen S.L."/>
            <person name="Zaremba-Niedzwiedzka K."/>
            <person name="Martijn J."/>
            <person name="Lind A.E."/>
            <person name="van Eijk R."/>
            <person name="Schleper C."/>
            <person name="Guy L."/>
            <person name="Ettema T.J."/>
        </authorList>
    </citation>
    <scope>NUCLEOTIDE SEQUENCE</scope>
</reference>
<sequence>MKTIKRPILYYNRSDEDIEVIGELAKAGINCELFGPISDYNTPKLIFGDDEYIGKSSIEFFISKVSKPLSEE</sequence>
<accession>A0A0F9ST93</accession>
<evidence type="ECO:0000313" key="1">
    <source>
        <dbReference type="EMBL" id="KKN32373.1"/>
    </source>
</evidence>
<gene>
    <name evidence="1" type="ORF">LCGC14_0814510</name>
</gene>
<proteinExistence type="predicted"/>
<protein>
    <submittedName>
        <fullName evidence="1">Uncharacterized protein</fullName>
    </submittedName>
</protein>
<comment type="caution">
    <text evidence="1">The sequence shown here is derived from an EMBL/GenBank/DDBJ whole genome shotgun (WGS) entry which is preliminary data.</text>
</comment>